<dbReference type="Proteomes" id="UP001652409">
    <property type="component" value="Unassembled WGS sequence"/>
</dbReference>
<evidence type="ECO:0000256" key="1">
    <source>
        <dbReference type="SAM" id="MobiDB-lite"/>
    </source>
</evidence>
<feature type="compositionally biased region" description="Basic and acidic residues" evidence="1">
    <location>
        <begin position="29"/>
        <end position="42"/>
    </location>
</feature>
<dbReference type="RefSeq" id="WP_262582589.1">
    <property type="nucleotide sequence ID" value="NZ_JAOQJL010000002.1"/>
</dbReference>
<organism evidence="2 3">
    <name type="scientific">Blautia ammoniilytica</name>
    <dbReference type="NCBI Taxonomy" id="2981782"/>
    <lineage>
        <taxon>Bacteria</taxon>
        <taxon>Bacillati</taxon>
        <taxon>Bacillota</taxon>
        <taxon>Clostridia</taxon>
        <taxon>Lachnospirales</taxon>
        <taxon>Lachnospiraceae</taxon>
        <taxon>Blautia</taxon>
    </lineage>
</organism>
<proteinExistence type="predicted"/>
<gene>
    <name evidence="2" type="ORF">OCV61_01605</name>
</gene>
<protein>
    <submittedName>
        <fullName evidence="2">Uncharacterized protein</fullName>
    </submittedName>
</protein>
<accession>A0ABT2TPE5</accession>
<reference evidence="2 3" key="1">
    <citation type="journal article" date="2021" name="ISME Commun">
        <title>Automated analysis of genomic sequences facilitates high-throughput and comprehensive description of bacteria.</title>
        <authorList>
            <person name="Hitch T.C.A."/>
        </authorList>
    </citation>
    <scope>NUCLEOTIDE SEQUENCE [LARGE SCALE GENOMIC DNA]</scope>
    <source>
        <strain evidence="2 3">Sanger_23</strain>
    </source>
</reference>
<name>A0ABT2TPE5_9FIRM</name>
<comment type="caution">
    <text evidence="2">The sequence shown here is derived from an EMBL/GenBank/DDBJ whole genome shotgun (WGS) entry which is preliminary data.</text>
</comment>
<evidence type="ECO:0000313" key="3">
    <source>
        <dbReference type="Proteomes" id="UP001652409"/>
    </source>
</evidence>
<sequence>MEKKENGRQRIIFDGTAFYEIDLECVEQKRKDQEKREKERNRQTKGAH</sequence>
<feature type="region of interest" description="Disordered" evidence="1">
    <location>
        <begin position="29"/>
        <end position="48"/>
    </location>
</feature>
<dbReference type="EMBL" id="JAOQJL010000002">
    <property type="protein sequence ID" value="MCU6764103.1"/>
    <property type="molecule type" value="Genomic_DNA"/>
</dbReference>
<evidence type="ECO:0000313" key="2">
    <source>
        <dbReference type="EMBL" id="MCU6764103.1"/>
    </source>
</evidence>
<keyword evidence="3" id="KW-1185">Reference proteome</keyword>